<evidence type="ECO:0000313" key="4">
    <source>
        <dbReference type="Proteomes" id="UP000249204"/>
    </source>
</evidence>
<dbReference type="GO" id="GO:0003677">
    <property type="term" value="F:DNA binding"/>
    <property type="evidence" value="ECO:0007669"/>
    <property type="project" value="InterPro"/>
</dbReference>
<dbReference type="InterPro" id="IPR006119">
    <property type="entry name" value="Resolv_N"/>
</dbReference>
<dbReference type="InterPro" id="IPR050639">
    <property type="entry name" value="SSR_resolvase"/>
</dbReference>
<dbReference type="SUPFAM" id="SSF53041">
    <property type="entry name" value="Resolvase-like"/>
    <property type="match status" value="1"/>
</dbReference>
<evidence type="ECO:0000313" key="3">
    <source>
        <dbReference type="EMBL" id="PZT54353.1"/>
    </source>
</evidence>
<protein>
    <submittedName>
        <fullName evidence="3">Recombinase family protein</fullName>
    </submittedName>
</protein>
<dbReference type="RefSeq" id="WP_111271509.1">
    <property type="nucleotide sequence ID" value="NZ_QKWW01000048.1"/>
</dbReference>
<dbReference type="SMART" id="SM00857">
    <property type="entry name" value="Resolvase"/>
    <property type="match status" value="1"/>
</dbReference>
<dbReference type="Pfam" id="PF13408">
    <property type="entry name" value="Zn_ribbon_recom"/>
    <property type="match status" value="1"/>
</dbReference>
<dbReference type="InterPro" id="IPR011109">
    <property type="entry name" value="DNA_bind_recombinase_dom"/>
</dbReference>
<feature type="domain" description="Resolvase/invertase-type recombinase catalytic" evidence="1">
    <location>
        <begin position="23"/>
        <end position="172"/>
    </location>
</feature>
<evidence type="ECO:0000259" key="1">
    <source>
        <dbReference type="PROSITE" id="PS51736"/>
    </source>
</evidence>
<dbReference type="CDD" id="cd00338">
    <property type="entry name" value="Ser_Recombinase"/>
    <property type="match status" value="1"/>
</dbReference>
<dbReference type="EMBL" id="QKWW01000048">
    <property type="protein sequence ID" value="PZT54353.1"/>
    <property type="molecule type" value="Genomic_DNA"/>
</dbReference>
<dbReference type="InterPro" id="IPR038109">
    <property type="entry name" value="DNA_bind_recomb_sf"/>
</dbReference>
<dbReference type="Proteomes" id="UP000249204">
    <property type="component" value="Unassembled WGS sequence"/>
</dbReference>
<proteinExistence type="predicted"/>
<name>A0A2W6QAN2_9BACL</name>
<evidence type="ECO:0000259" key="2">
    <source>
        <dbReference type="PROSITE" id="PS51737"/>
    </source>
</evidence>
<gene>
    <name evidence="3" type="ORF">DN757_17645</name>
</gene>
<dbReference type="PROSITE" id="PS51736">
    <property type="entry name" value="RECOMBINASES_3"/>
    <property type="match status" value="1"/>
</dbReference>
<dbReference type="Gene3D" id="3.90.1750.20">
    <property type="entry name" value="Putative Large Serine Recombinase, Chain B, Domain 2"/>
    <property type="match status" value="1"/>
</dbReference>
<accession>A0A2W6QAN2</accession>
<dbReference type="InterPro" id="IPR025827">
    <property type="entry name" value="Zn_ribbon_recom_dom"/>
</dbReference>
<sequence>MIVLKDMEKLTTAQITALIGKIRALVYTRVSSDLQIDNYSLDSQIDVCIREAKDKFDINKDEIIVLREEAESGDNPNRPMLNYILFLLKKGLGTKVIFLHPDRLSRHLHLQQQITHQIWELGCDLHFVEFDLQKGNAESMLNYNIQGSIAQYNKAKILANTKRGRRTMVSDNKIPGMNRIYGYTYDKDLNTLVENSTEKERYLLMVNMILEGKTGSEVAAYFAKKKYLAPKGDKWYQATISRILRNETYMGIYYYGKTEVVQQNGKRKQVPKPRDQWQKVTIPAYIDEVTFGRLQKCLDGNIKNGGRPSEDYLLKGIARCGRCGAAVSSGITSKTQSGHLKYYSCTRKSKKSYSVETGEANKLCLGENWRVDMVDSLIWSEVVRLIDNPKKLIDKMLERISDVSKVRELERNRDAIVKLIKDKESSKARYIDLYAEGIIKSKEGLSIKLEPVDIEISELNKELSAITDNLELNKRQNKNTSPGGPLLEKYQNIINNELQMKDARKVLSILVDKIVLHDNKYIEIFYKFTTESKLIRNDPYVSDSVNIDKLKWVVESPPPKWETIEHLYPSMLKMYNEDLLSFEQIAEATKIDWWTIKNMFKAKGAVLLSTKERGIKRRARDFERIFNLHHVDGLSFTKIYKEFGLSPIYCKHVLAENIHKLKK</sequence>
<dbReference type="Pfam" id="PF00239">
    <property type="entry name" value="Resolvase"/>
    <property type="match status" value="1"/>
</dbReference>
<dbReference type="GO" id="GO:0000150">
    <property type="term" value="F:DNA strand exchange activity"/>
    <property type="evidence" value="ECO:0007669"/>
    <property type="project" value="InterPro"/>
</dbReference>
<reference evidence="3 4" key="1">
    <citation type="submission" date="2018-06" db="EMBL/GenBank/DDBJ databases">
        <title>Isolation of heavy metals resistant Paenibacillus silvae NC2 from Gold-Copper mine in ZiJin, China.</title>
        <authorList>
            <person name="Xu J."/>
            <person name="Mazhar H.S."/>
            <person name="Rensing C."/>
        </authorList>
    </citation>
    <scope>NUCLEOTIDE SEQUENCE [LARGE SCALE GENOMIC DNA]</scope>
    <source>
        <strain evidence="3 4">NC2</strain>
    </source>
</reference>
<dbReference type="PROSITE" id="PS51737">
    <property type="entry name" value="RECOMBINASE_DNA_BIND"/>
    <property type="match status" value="1"/>
</dbReference>
<dbReference type="Pfam" id="PF07508">
    <property type="entry name" value="Recombinase"/>
    <property type="match status" value="1"/>
</dbReference>
<feature type="domain" description="Recombinase" evidence="2">
    <location>
        <begin position="180"/>
        <end position="304"/>
    </location>
</feature>
<dbReference type="AlphaFoldDB" id="A0A2W6QAN2"/>
<dbReference type="PANTHER" id="PTHR30461">
    <property type="entry name" value="DNA-INVERTASE FROM LAMBDOID PROPHAGE"/>
    <property type="match status" value="1"/>
</dbReference>
<dbReference type="InterPro" id="IPR036162">
    <property type="entry name" value="Resolvase-like_N_sf"/>
</dbReference>
<organism evidence="3 4">
    <name type="scientific">Paenibacillus silvae</name>
    <dbReference type="NCBI Taxonomy" id="1325358"/>
    <lineage>
        <taxon>Bacteria</taxon>
        <taxon>Bacillati</taxon>
        <taxon>Bacillota</taxon>
        <taxon>Bacilli</taxon>
        <taxon>Bacillales</taxon>
        <taxon>Paenibacillaceae</taxon>
        <taxon>Paenibacillus</taxon>
    </lineage>
</organism>
<dbReference type="PANTHER" id="PTHR30461:SF23">
    <property type="entry name" value="DNA RECOMBINASE-RELATED"/>
    <property type="match status" value="1"/>
</dbReference>
<comment type="caution">
    <text evidence="3">The sequence shown here is derived from an EMBL/GenBank/DDBJ whole genome shotgun (WGS) entry which is preliminary data.</text>
</comment>
<dbReference type="Gene3D" id="3.40.50.1390">
    <property type="entry name" value="Resolvase, N-terminal catalytic domain"/>
    <property type="match status" value="1"/>
</dbReference>